<evidence type="ECO:0000256" key="6">
    <source>
        <dbReference type="SAM" id="Coils"/>
    </source>
</evidence>
<dbReference type="Gene3D" id="1.10.150.50">
    <property type="entry name" value="Transcription Factor, Ets-1"/>
    <property type="match status" value="1"/>
</dbReference>
<dbReference type="Pfam" id="PF07714">
    <property type="entry name" value="PK_Tyr_Ser-Thr"/>
    <property type="match status" value="1"/>
</dbReference>
<keyword evidence="6" id="KW-0175">Coiled coil</keyword>
<evidence type="ECO:0000256" key="7">
    <source>
        <dbReference type="SAM" id="MobiDB-lite"/>
    </source>
</evidence>
<dbReference type="SUPFAM" id="SSF56112">
    <property type="entry name" value="Protein kinase-like (PK-like)"/>
    <property type="match status" value="1"/>
</dbReference>
<feature type="region of interest" description="Disordered" evidence="7">
    <location>
        <begin position="816"/>
        <end position="1064"/>
    </location>
</feature>
<gene>
    <name evidence="11" type="primary">LOC106165355</name>
</gene>
<keyword evidence="1" id="KW-0723">Serine/threonine-protein kinase</keyword>
<dbReference type="InterPro" id="IPR011009">
    <property type="entry name" value="Kinase-like_dom_sf"/>
</dbReference>
<dbReference type="SUPFAM" id="SSF47769">
    <property type="entry name" value="SAM/Pointed domain"/>
    <property type="match status" value="1"/>
</dbReference>
<feature type="coiled-coil region" evidence="6">
    <location>
        <begin position="275"/>
        <end position="320"/>
    </location>
</feature>
<dbReference type="GO" id="GO:0005524">
    <property type="term" value="F:ATP binding"/>
    <property type="evidence" value="ECO:0007669"/>
    <property type="project" value="UniProtKB-KW"/>
</dbReference>
<dbReference type="STRING" id="7574.A0A1S3ILN2"/>
<name>A0A1S3ILN2_LINAN</name>
<dbReference type="PRINTS" id="PR00109">
    <property type="entry name" value="TYRKINASE"/>
</dbReference>
<dbReference type="OrthoDB" id="339325at2759"/>
<evidence type="ECO:0000313" key="11">
    <source>
        <dbReference type="RefSeq" id="XP_013398993.1"/>
    </source>
</evidence>
<dbReference type="InterPro" id="IPR001660">
    <property type="entry name" value="SAM"/>
</dbReference>
<feature type="domain" description="Protein kinase" evidence="8">
    <location>
        <begin position="12"/>
        <end position="259"/>
    </location>
</feature>
<dbReference type="InterPro" id="IPR000719">
    <property type="entry name" value="Prot_kinase_dom"/>
</dbReference>
<dbReference type="RefSeq" id="XP_013398993.1">
    <property type="nucleotide sequence ID" value="XM_013543539.1"/>
</dbReference>
<feature type="compositionally biased region" description="Low complexity" evidence="7">
    <location>
        <begin position="644"/>
        <end position="654"/>
    </location>
</feature>
<dbReference type="SMART" id="SM00220">
    <property type="entry name" value="S_TKc"/>
    <property type="match status" value="1"/>
</dbReference>
<organism evidence="10 11">
    <name type="scientific">Lingula anatina</name>
    <name type="common">Brachiopod</name>
    <name type="synonym">Lingula unguis</name>
    <dbReference type="NCBI Taxonomy" id="7574"/>
    <lineage>
        <taxon>Eukaryota</taxon>
        <taxon>Metazoa</taxon>
        <taxon>Spiralia</taxon>
        <taxon>Lophotrochozoa</taxon>
        <taxon>Brachiopoda</taxon>
        <taxon>Linguliformea</taxon>
        <taxon>Lingulata</taxon>
        <taxon>Lingulida</taxon>
        <taxon>Linguloidea</taxon>
        <taxon>Lingulidae</taxon>
        <taxon>Lingula</taxon>
    </lineage>
</organism>
<dbReference type="InterPro" id="IPR001245">
    <property type="entry name" value="Ser-Thr/Tyr_kinase_cat_dom"/>
</dbReference>
<evidence type="ECO:0000256" key="1">
    <source>
        <dbReference type="ARBA" id="ARBA00022527"/>
    </source>
</evidence>
<feature type="region of interest" description="Disordered" evidence="7">
    <location>
        <begin position="792"/>
        <end position="811"/>
    </location>
</feature>
<dbReference type="GO" id="GO:0004674">
    <property type="term" value="F:protein serine/threonine kinase activity"/>
    <property type="evidence" value="ECO:0007669"/>
    <property type="project" value="UniProtKB-KW"/>
</dbReference>
<evidence type="ECO:0000256" key="4">
    <source>
        <dbReference type="ARBA" id="ARBA00022777"/>
    </source>
</evidence>
<keyword evidence="5" id="KW-0067">ATP-binding</keyword>
<dbReference type="GeneID" id="106165355"/>
<dbReference type="PANTHER" id="PTHR44329:SF288">
    <property type="entry name" value="MITOGEN-ACTIVATED PROTEIN KINASE KINASE KINASE 20"/>
    <property type="match status" value="1"/>
</dbReference>
<dbReference type="InterPro" id="IPR051681">
    <property type="entry name" value="Ser/Thr_Kinases-Pseudokinases"/>
</dbReference>
<feature type="compositionally biased region" description="Polar residues" evidence="7">
    <location>
        <begin position="822"/>
        <end position="848"/>
    </location>
</feature>
<dbReference type="PROSITE" id="PS00108">
    <property type="entry name" value="PROTEIN_KINASE_ST"/>
    <property type="match status" value="1"/>
</dbReference>
<feature type="compositionally biased region" description="Basic and acidic residues" evidence="7">
    <location>
        <begin position="995"/>
        <end position="1020"/>
    </location>
</feature>
<evidence type="ECO:0000256" key="2">
    <source>
        <dbReference type="ARBA" id="ARBA00022679"/>
    </source>
</evidence>
<evidence type="ECO:0000256" key="5">
    <source>
        <dbReference type="ARBA" id="ARBA00022840"/>
    </source>
</evidence>
<accession>A0A1S3ILN2</accession>
<feature type="compositionally biased region" description="Polar residues" evidence="7">
    <location>
        <begin position="764"/>
        <end position="776"/>
    </location>
</feature>
<dbReference type="SMART" id="SM00454">
    <property type="entry name" value="SAM"/>
    <property type="match status" value="1"/>
</dbReference>
<dbReference type="InterPro" id="IPR008271">
    <property type="entry name" value="Ser/Thr_kinase_AS"/>
</dbReference>
<protein>
    <submittedName>
        <fullName evidence="11">Mitogen-activated protein kinase kinase kinase 20</fullName>
    </submittedName>
</protein>
<dbReference type="PANTHER" id="PTHR44329">
    <property type="entry name" value="SERINE/THREONINE-PROTEIN KINASE TNNI3K-RELATED"/>
    <property type="match status" value="1"/>
</dbReference>
<dbReference type="Gene3D" id="3.30.200.20">
    <property type="entry name" value="Phosphorylase Kinase, domain 1"/>
    <property type="match status" value="1"/>
</dbReference>
<evidence type="ECO:0000259" key="8">
    <source>
        <dbReference type="PROSITE" id="PS50011"/>
    </source>
</evidence>
<evidence type="ECO:0000256" key="3">
    <source>
        <dbReference type="ARBA" id="ARBA00022741"/>
    </source>
</evidence>
<keyword evidence="10" id="KW-1185">Reference proteome</keyword>
<keyword evidence="4 11" id="KW-0418">Kinase</keyword>
<dbReference type="InterPro" id="IPR013761">
    <property type="entry name" value="SAM/pointed_sf"/>
</dbReference>
<feature type="compositionally biased region" description="Basic and acidic residues" evidence="7">
    <location>
        <begin position="888"/>
        <end position="898"/>
    </location>
</feature>
<feature type="region of interest" description="Disordered" evidence="7">
    <location>
        <begin position="697"/>
        <end position="780"/>
    </location>
</feature>
<dbReference type="Pfam" id="PF07647">
    <property type="entry name" value="SAM_2"/>
    <property type="match status" value="1"/>
</dbReference>
<feature type="compositionally biased region" description="Polar residues" evidence="7">
    <location>
        <begin position="858"/>
        <end position="885"/>
    </location>
</feature>
<feature type="compositionally biased region" description="Polar residues" evidence="7">
    <location>
        <begin position="630"/>
        <end position="640"/>
    </location>
</feature>
<dbReference type="PROSITE" id="PS50105">
    <property type="entry name" value="SAM_DOMAIN"/>
    <property type="match status" value="1"/>
</dbReference>
<sequence>MAALYEIDIKDLEFYERCGGGTFGCVYRALWKSQDREVAVKRLLVLDKEAEILGVVSHRNIIQFYGAVTKEPHYSIVTEYAPLGSLYAFLQQPENVLDFTQILEWANDVALGMNYLHTEAPVRVIHRDLKSKNVVISADWVCKICDFGASRIMGSTTKMSLAGTFPWMAPEVIQSLPVSETCDTWSYGVVLWELLTHEVPFKGIEGFQVAWLVVERGERLTIPSTCPPCFAQLMQQCWLEAPKDRPSFRQILTTLDTIVHDESVSDMTNSFLEHKQDWRNEIEATLDRLKRAERELSAKERELAARETKLKEREKNLESQFKVVQLDAYDVSNWREVDVQQWLMQISNESQGGDLAQYAEIFRDNNINGKRLLLLTQDDLLALGMSSYGHRIELLTEVQLLQAHNMQLQNFPPLAKVQSPSNKTNAVNKTLTLTLLLGCHLRQGANQQEHKWKLYLEYDTEDEDDVTLVTCIRDVIFTSSGAAFTTVKLTQPPYIMEKWQIGSELPITVDCIVTFEPKIKQPRSVKLSYIIDPQSSSKVEQKTVLLTLKQVAAPAAVPSSESFTSLQFLRHSQSASALNTPRVPSNIVVPNSPLDFKPPDQGWAAVVAHGTPKHTQPPTFKQLGKGLSIIQQPRQSSPIRTSLPHNSPSPSHSPQTVRPEKGHSHGLFHAQSQPVFNIPQEVPQNRRMSAQNLNLSENQFDSGSRPLGQRSMSVGQSSRPVGQSSRPVGQSPKTPVFSCDSVGSSASDVSENNGRNVTFRDCSSPMQSNGENNRQAPGQLKHSVSYVGPAGYSSQWESDTTTRGKSVSAPDVQHIGGAISDKMNSGRQNITPSNSSNRNKQREQSSVYQVHRDFKNWNGISQGQNTQKGQHSQRGGRNQHGSSTREAAGQRDGYRRSVSDFPTPSPKMASVSGRGAQTYAGETLTSDSTLSQPAHSDAFTGGQPLMTQFSSSTTDSSASRLSTSTSNEHISDSDISVHSSHDNRARKSSPSGHSPAREEWTQVRKKDRKPPVDAQYKEYGRYGGGQRGRGRGGGGGGGGYRGGGRGNWRSGRGQRAGFTGQGHK</sequence>
<feature type="compositionally biased region" description="Polar residues" evidence="7">
    <location>
        <begin position="792"/>
        <end position="805"/>
    </location>
</feature>
<evidence type="ECO:0000313" key="10">
    <source>
        <dbReference type="Proteomes" id="UP000085678"/>
    </source>
</evidence>
<proteinExistence type="predicted"/>
<reference evidence="11" key="1">
    <citation type="submission" date="2025-08" db="UniProtKB">
        <authorList>
            <consortium name="RefSeq"/>
        </authorList>
    </citation>
    <scope>IDENTIFICATION</scope>
    <source>
        <tissue evidence="11">Gonads</tissue>
    </source>
</reference>
<dbReference type="AlphaFoldDB" id="A0A1S3ILN2"/>
<feature type="compositionally biased region" description="Low complexity" evidence="7">
    <location>
        <begin position="950"/>
        <end position="966"/>
    </location>
</feature>
<dbReference type="InParanoid" id="A0A1S3ILN2"/>
<feature type="compositionally biased region" description="Gly residues" evidence="7">
    <location>
        <begin position="1021"/>
        <end position="1046"/>
    </location>
</feature>
<feature type="region of interest" description="Disordered" evidence="7">
    <location>
        <begin position="630"/>
        <end position="665"/>
    </location>
</feature>
<dbReference type="Proteomes" id="UP000085678">
    <property type="component" value="Unplaced"/>
</dbReference>
<keyword evidence="2" id="KW-0808">Transferase</keyword>
<dbReference type="GO" id="GO:0005737">
    <property type="term" value="C:cytoplasm"/>
    <property type="evidence" value="ECO:0007669"/>
    <property type="project" value="TreeGrafter"/>
</dbReference>
<dbReference type="KEGG" id="lak:106165355"/>
<evidence type="ECO:0000259" key="9">
    <source>
        <dbReference type="PROSITE" id="PS50105"/>
    </source>
</evidence>
<feature type="compositionally biased region" description="Polar residues" evidence="7">
    <location>
        <begin position="710"/>
        <end position="733"/>
    </location>
</feature>
<feature type="compositionally biased region" description="Polar residues" evidence="7">
    <location>
        <begin position="923"/>
        <end position="934"/>
    </location>
</feature>
<dbReference type="Gene3D" id="1.10.510.10">
    <property type="entry name" value="Transferase(Phosphotransferase) domain 1"/>
    <property type="match status" value="1"/>
</dbReference>
<feature type="domain" description="SAM" evidence="9">
    <location>
        <begin position="334"/>
        <end position="404"/>
    </location>
</feature>
<keyword evidence="3" id="KW-0547">Nucleotide-binding</keyword>
<dbReference type="PROSITE" id="PS50011">
    <property type="entry name" value="PROTEIN_KINASE_DOM"/>
    <property type="match status" value="1"/>
</dbReference>
<feature type="compositionally biased region" description="Polar residues" evidence="7">
    <location>
        <begin position="741"/>
        <end position="756"/>
    </location>
</feature>